<reference evidence="3" key="3">
    <citation type="submission" date="2025-09" db="UniProtKB">
        <authorList>
            <consortium name="Ensembl"/>
        </authorList>
    </citation>
    <scope>IDENTIFICATION</scope>
</reference>
<feature type="region of interest" description="Disordered" evidence="1">
    <location>
        <begin position="34"/>
        <end position="121"/>
    </location>
</feature>
<dbReference type="GO" id="GO:0005654">
    <property type="term" value="C:nucleoplasm"/>
    <property type="evidence" value="ECO:0007669"/>
    <property type="project" value="TreeGrafter"/>
</dbReference>
<dbReference type="PANTHER" id="PTHR15836">
    <property type="entry name" value="PERIPHILIN 1"/>
    <property type="match status" value="1"/>
</dbReference>
<organism evidence="3 4">
    <name type="scientific">Hucho hucho</name>
    <name type="common">huchen</name>
    <dbReference type="NCBI Taxonomy" id="62062"/>
    <lineage>
        <taxon>Eukaryota</taxon>
        <taxon>Metazoa</taxon>
        <taxon>Chordata</taxon>
        <taxon>Craniata</taxon>
        <taxon>Vertebrata</taxon>
        <taxon>Euteleostomi</taxon>
        <taxon>Actinopterygii</taxon>
        <taxon>Neopterygii</taxon>
        <taxon>Teleostei</taxon>
        <taxon>Protacanthopterygii</taxon>
        <taxon>Salmoniformes</taxon>
        <taxon>Salmonidae</taxon>
        <taxon>Salmoninae</taxon>
        <taxon>Hucho</taxon>
    </lineage>
</organism>
<dbReference type="Ensembl" id="ENSHHUT00000078922.1">
    <property type="protein sequence ID" value="ENSHHUP00000076425.1"/>
    <property type="gene ID" value="ENSHHUG00000044736.1"/>
</dbReference>
<dbReference type="PANTHER" id="PTHR15836:SF4">
    <property type="entry name" value="PERIPHILIN-1"/>
    <property type="match status" value="1"/>
</dbReference>
<dbReference type="GO" id="GO:0097355">
    <property type="term" value="P:protein localization to heterochromatin"/>
    <property type="evidence" value="ECO:0007669"/>
    <property type="project" value="TreeGrafter"/>
</dbReference>
<feature type="region of interest" description="Disordered" evidence="1">
    <location>
        <begin position="173"/>
        <end position="269"/>
    </location>
</feature>
<feature type="compositionally biased region" description="Basic and acidic residues" evidence="1">
    <location>
        <begin position="244"/>
        <end position="258"/>
    </location>
</feature>
<reference evidence="4" key="1">
    <citation type="submission" date="2018-06" db="EMBL/GenBank/DDBJ databases">
        <title>Genome assembly of Danube salmon.</title>
        <authorList>
            <person name="Macqueen D.J."/>
            <person name="Gundappa M.K."/>
        </authorList>
    </citation>
    <scope>NUCLEOTIDE SEQUENCE [LARGE SCALE GENOMIC DNA]</scope>
</reference>
<dbReference type="STRING" id="62062.ENSHHUP00000076425"/>
<sequence>MPRRRKSRFREAYDEHFSESAVTYPRIVNAVERRTAVTRPEQDYDREFEYETNQYSSIRSYHDDDHREYRSDRIHTGSDRGYHGDSTPIGSIQVSNSPPPRQEDYRDSYYRGSRDDSLMGRQGEMRISSRAGSHLSSRVKGIAPLSGTVSSAANPDRVDPNLMQAVMYLDRGEDPEGLRRRGLGPYPAGPAGDTYKTVRDRSPIRMDIPPGPVIMRSGSNTSKRSYSPERDQKSFSYQQSQQKRYNEEPHSQNREPDKPSLLSHTRSTSLDGSPKIFVAVKEESVPTPALLAGPKEMVSAKEETEQTQDNFKTRRSQAIAAKALEIEKRYKQDCETFGTVVKMLVIKEPSLEKMLQTPLKDNLIEIRERCLDDLRHFIIELDQVIKPRPST</sequence>
<dbReference type="GO" id="GO:0045814">
    <property type="term" value="P:negative regulation of gene expression, epigenetic"/>
    <property type="evidence" value="ECO:0007669"/>
    <property type="project" value="TreeGrafter"/>
</dbReference>
<protein>
    <recommendedName>
        <fullName evidence="2">Periphilin-1 C-terminal domain-containing protein</fullName>
    </recommendedName>
</protein>
<feature type="compositionally biased region" description="Basic and acidic residues" evidence="1">
    <location>
        <begin position="101"/>
        <end position="118"/>
    </location>
</feature>
<dbReference type="InterPro" id="IPR028851">
    <property type="entry name" value="Pphln1"/>
</dbReference>
<accession>A0A4W5QRB0</accession>
<dbReference type="GO" id="GO:0045892">
    <property type="term" value="P:negative regulation of DNA-templated transcription"/>
    <property type="evidence" value="ECO:0007669"/>
    <property type="project" value="InterPro"/>
</dbReference>
<dbReference type="Proteomes" id="UP000314982">
    <property type="component" value="Unassembled WGS sequence"/>
</dbReference>
<feature type="compositionally biased region" description="Basic and acidic residues" evidence="1">
    <location>
        <begin position="60"/>
        <end position="83"/>
    </location>
</feature>
<evidence type="ECO:0000256" key="1">
    <source>
        <dbReference type="SAM" id="MobiDB-lite"/>
    </source>
</evidence>
<dbReference type="AlphaFoldDB" id="A0A4W5QRB0"/>
<dbReference type="CDD" id="cd22896">
    <property type="entry name" value="periphilin-like"/>
    <property type="match status" value="1"/>
</dbReference>
<evidence type="ECO:0000259" key="2">
    <source>
        <dbReference type="Pfam" id="PF25234"/>
    </source>
</evidence>
<dbReference type="Pfam" id="PF25234">
    <property type="entry name" value="Periphilin_C"/>
    <property type="match status" value="1"/>
</dbReference>
<reference evidence="3" key="2">
    <citation type="submission" date="2025-08" db="UniProtKB">
        <authorList>
            <consortium name="Ensembl"/>
        </authorList>
    </citation>
    <scope>IDENTIFICATION</scope>
</reference>
<feature type="compositionally biased region" description="Basic and acidic residues" evidence="1">
    <location>
        <begin position="34"/>
        <end position="49"/>
    </location>
</feature>
<feature type="compositionally biased region" description="Low complexity" evidence="1">
    <location>
        <begin position="234"/>
        <end position="243"/>
    </location>
</feature>
<evidence type="ECO:0000313" key="3">
    <source>
        <dbReference type="Ensembl" id="ENSHHUP00000076425.1"/>
    </source>
</evidence>
<feature type="domain" description="Periphilin-1 C-terminal" evidence="2">
    <location>
        <begin position="302"/>
        <end position="383"/>
    </location>
</feature>
<dbReference type="GeneTree" id="ENSGT00940000168203"/>
<evidence type="ECO:0000313" key="4">
    <source>
        <dbReference type="Proteomes" id="UP000314982"/>
    </source>
</evidence>
<proteinExistence type="predicted"/>
<name>A0A4W5QRB0_9TELE</name>
<keyword evidence="4" id="KW-1185">Reference proteome</keyword>
<dbReference type="InterPro" id="IPR057603">
    <property type="entry name" value="Periphilin-1_C"/>
</dbReference>